<dbReference type="GO" id="GO:0015074">
    <property type="term" value="P:DNA integration"/>
    <property type="evidence" value="ECO:0007669"/>
    <property type="project" value="InterPro"/>
</dbReference>
<dbReference type="Pfam" id="PF00589">
    <property type="entry name" value="Phage_integrase"/>
    <property type="match status" value="1"/>
</dbReference>
<dbReference type="InterPro" id="IPR011010">
    <property type="entry name" value="DNA_brk_join_enz"/>
</dbReference>
<dbReference type="PANTHER" id="PTHR30349:SF64">
    <property type="entry name" value="PROPHAGE INTEGRASE INTD-RELATED"/>
    <property type="match status" value="1"/>
</dbReference>
<name>A0A238WBC8_9FLAO</name>
<dbReference type="InterPro" id="IPR010998">
    <property type="entry name" value="Integrase_recombinase_N"/>
</dbReference>
<dbReference type="GO" id="GO:0003677">
    <property type="term" value="F:DNA binding"/>
    <property type="evidence" value="ECO:0007669"/>
    <property type="project" value="UniProtKB-KW"/>
</dbReference>
<dbReference type="Pfam" id="PF13102">
    <property type="entry name" value="Phage_int_SAM_5"/>
    <property type="match status" value="1"/>
</dbReference>
<sequence length="422" mass="49046">MKTTTTFAILIWINASRAKNNEAELFARITVNQKRVNISLKRKVNIDSWDKAKSRVKGTNQEARIINAYIDQTQTALFQAYQDLKAERKVITSQAIKSRFLGLDEQHYSLQDIIDYHNENTSHKLHKDTIGLYKTTQRYLMEFVLKEFKTNDIYLRDLNYSFVLKFDNFLRAYKMSRNKKLIGNNTIIKHIQRLRKMVTMAFHIEWINRDPFVKYKPVFDKTERGFLSAKELEAIENFTTDIERLRIVKDLFIFSCYTGIAYVDIMKLSKNNILLGIDGGQWIVTKRQKTNTQVKVPVLKQTQLIINKYKNNLRVQTTGTLLPVLSNQKLNSYLKEISDVCKIKKNLTFHMARHTFATTVTLTNGVPIETVSKLLGHTKLATTQIYAKVIERKVSDDMNALKVLLDNKSTQNSVDNRRKSSS</sequence>
<gene>
    <name evidence="5" type="ORF">SAMN06265371_10344</name>
</gene>
<keyword evidence="2" id="KW-0238">DNA-binding</keyword>
<dbReference type="PROSITE" id="PS51898">
    <property type="entry name" value="TYR_RECOMBINASE"/>
    <property type="match status" value="1"/>
</dbReference>
<evidence type="ECO:0000313" key="5">
    <source>
        <dbReference type="EMBL" id="SNR43850.1"/>
    </source>
</evidence>
<dbReference type="OrthoDB" id="1068680at2"/>
<dbReference type="InterPro" id="IPR025269">
    <property type="entry name" value="SAM-like_dom"/>
</dbReference>
<dbReference type="PANTHER" id="PTHR30349">
    <property type="entry name" value="PHAGE INTEGRASE-RELATED"/>
    <property type="match status" value="1"/>
</dbReference>
<dbReference type="RefSeq" id="WP_089380728.1">
    <property type="nucleotide sequence ID" value="NZ_FZNT01000003.1"/>
</dbReference>
<protein>
    <submittedName>
        <fullName evidence="5">Site-specific recombinase XerD</fullName>
    </submittedName>
</protein>
<dbReference type="Pfam" id="PF17293">
    <property type="entry name" value="Arm-DNA-bind_5"/>
    <property type="match status" value="1"/>
</dbReference>
<dbReference type="CDD" id="cd01185">
    <property type="entry name" value="INTN1_C_like"/>
    <property type="match status" value="1"/>
</dbReference>
<dbReference type="Proteomes" id="UP000198384">
    <property type="component" value="Unassembled WGS sequence"/>
</dbReference>
<dbReference type="Gene3D" id="1.10.150.130">
    <property type="match status" value="1"/>
</dbReference>
<proteinExistence type="inferred from homology"/>
<keyword evidence="3" id="KW-0233">DNA recombination</keyword>
<dbReference type="Gene3D" id="1.10.443.10">
    <property type="entry name" value="Intergrase catalytic core"/>
    <property type="match status" value="1"/>
</dbReference>
<dbReference type="InterPro" id="IPR013762">
    <property type="entry name" value="Integrase-like_cat_sf"/>
</dbReference>
<accession>A0A238WBC8</accession>
<keyword evidence="6" id="KW-1185">Reference proteome</keyword>
<comment type="similarity">
    <text evidence="1">Belongs to the 'phage' integrase family.</text>
</comment>
<evidence type="ECO:0000256" key="3">
    <source>
        <dbReference type="ARBA" id="ARBA00023172"/>
    </source>
</evidence>
<feature type="domain" description="Tyr recombinase" evidence="4">
    <location>
        <begin position="222"/>
        <end position="399"/>
    </location>
</feature>
<dbReference type="SUPFAM" id="SSF56349">
    <property type="entry name" value="DNA breaking-rejoining enzymes"/>
    <property type="match status" value="1"/>
</dbReference>
<dbReference type="EMBL" id="FZNT01000003">
    <property type="protein sequence ID" value="SNR43850.1"/>
    <property type="molecule type" value="Genomic_DNA"/>
</dbReference>
<reference evidence="5 6" key="1">
    <citation type="submission" date="2017-06" db="EMBL/GenBank/DDBJ databases">
        <authorList>
            <person name="Kim H.J."/>
            <person name="Triplett B.A."/>
        </authorList>
    </citation>
    <scope>NUCLEOTIDE SEQUENCE [LARGE SCALE GENOMIC DNA]</scope>
    <source>
        <strain evidence="5 6">DSM 29150</strain>
    </source>
</reference>
<evidence type="ECO:0000259" key="4">
    <source>
        <dbReference type="PROSITE" id="PS51898"/>
    </source>
</evidence>
<organism evidence="5 6">
    <name type="scientific">Lutibacter agarilyticus</name>
    <dbReference type="NCBI Taxonomy" id="1109740"/>
    <lineage>
        <taxon>Bacteria</taxon>
        <taxon>Pseudomonadati</taxon>
        <taxon>Bacteroidota</taxon>
        <taxon>Flavobacteriia</taxon>
        <taxon>Flavobacteriales</taxon>
        <taxon>Flavobacteriaceae</taxon>
        <taxon>Lutibacter</taxon>
    </lineage>
</organism>
<evidence type="ECO:0000256" key="1">
    <source>
        <dbReference type="ARBA" id="ARBA00008857"/>
    </source>
</evidence>
<evidence type="ECO:0000256" key="2">
    <source>
        <dbReference type="ARBA" id="ARBA00023125"/>
    </source>
</evidence>
<dbReference type="InterPro" id="IPR050090">
    <property type="entry name" value="Tyrosine_recombinase_XerCD"/>
</dbReference>
<dbReference type="InterPro" id="IPR002104">
    <property type="entry name" value="Integrase_catalytic"/>
</dbReference>
<dbReference type="AlphaFoldDB" id="A0A238WBC8"/>
<dbReference type="InterPro" id="IPR035386">
    <property type="entry name" value="Arm-DNA-bind_5"/>
</dbReference>
<evidence type="ECO:0000313" key="6">
    <source>
        <dbReference type="Proteomes" id="UP000198384"/>
    </source>
</evidence>
<dbReference type="GO" id="GO:0006310">
    <property type="term" value="P:DNA recombination"/>
    <property type="evidence" value="ECO:0007669"/>
    <property type="project" value="UniProtKB-KW"/>
</dbReference>